<protein>
    <submittedName>
        <fullName evidence="1">Uncharacterized protein</fullName>
    </submittedName>
</protein>
<comment type="caution">
    <text evidence="1">The sequence shown here is derived from an EMBL/GenBank/DDBJ whole genome shotgun (WGS) entry which is preliminary data.</text>
</comment>
<proteinExistence type="predicted"/>
<accession>A0A0F9W2T8</accession>
<sequence>MKKFEKVCDILDNSDKAELLEKLSEILDTPGSKMVVITGVPNMETGGLFVEVFQTGHQYRYEEWGFIMEGATIVESCNGESSSEEVEG</sequence>
<name>A0A0F9W2T8_9ZZZZ</name>
<dbReference type="AlphaFoldDB" id="A0A0F9W2T8"/>
<evidence type="ECO:0000313" key="1">
    <source>
        <dbReference type="EMBL" id="KKN72353.1"/>
    </source>
</evidence>
<gene>
    <name evidence="1" type="ORF">LCGC14_0411800</name>
</gene>
<reference evidence="1" key="1">
    <citation type="journal article" date="2015" name="Nature">
        <title>Complex archaea that bridge the gap between prokaryotes and eukaryotes.</title>
        <authorList>
            <person name="Spang A."/>
            <person name="Saw J.H."/>
            <person name="Jorgensen S.L."/>
            <person name="Zaremba-Niedzwiedzka K."/>
            <person name="Martijn J."/>
            <person name="Lind A.E."/>
            <person name="van Eijk R."/>
            <person name="Schleper C."/>
            <person name="Guy L."/>
            <person name="Ettema T.J."/>
        </authorList>
    </citation>
    <scope>NUCLEOTIDE SEQUENCE</scope>
</reference>
<organism evidence="1">
    <name type="scientific">marine sediment metagenome</name>
    <dbReference type="NCBI Taxonomy" id="412755"/>
    <lineage>
        <taxon>unclassified sequences</taxon>
        <taxon>metagenomes</taxon>
        <taxon>ecological metagenomes</taxon>
    </lineage>
</organism>
<dbReference type="EMBL" id="LAZR01000364">
    <property type="protein sequence ID" value="KKN72353.1"/>
    <property type="molecule type" value="Genomic_DNA"/>
</dbReference>